<dbReference type="AlphaFoldDB" id="A0A8H8QQP1"/>
<keyword evidence="14" id="KW-1185">Reference proteome</keyword>
<dbReference type="PANTHER" id="PTHR43247">
    <property type="entry name" value="PHOSPHOSERINE AMINOTRANSFERASE"/>
    <property type="match status" value="1"/>
</dbReference>
<name>A0A8H8QQP1_9BASI</name>
<dbReference type="PANTHER" id="PTHR43247:SF1">
    <property type="entry name" value="PHOSPHOSERINE AMINOTRANSFERASE"/>
    <property type="match status" value="1"/>
</dbReference>
<organism evidence="13 14">
    <name type="scientific">Ustilago bromivora</name>
    <dbReference type="NCBI Taxonomy" id="307758"/>
    <lineage>
        <taxon>Eukaryota</taxon>
        <taxon>Fungi</taxon>
        <taxon>Dikarya</taxon>
        <taxon>Basidiomycota</taxon>
        <taxon>Ustilaginomycotina</taxon>
        <taxon>Ustilaginomycetes</taxon>
        <taxon>Ustilaginales</taxon>
        <taxon>Ustilaginaceae</taxon>
        <taxon>Ustilago</taxon>
    </lineage>
</organism>
<dbReference type="GO" id="GO:0006564">
    <property type="term" value="P:L-serine biosynthetic process"/>
    <property type="evidence" value="ECO:0007669"/>
    <property type="project" value="UniProtKB-KW"/>
</dbReference>
<reference evidence="13" key="1">
    <citation type="submission" date="2018-08" db="EMBL/GenBank/DDBJ databases">
        <authorList>
            <person name="Guldener U."/>
        </authorList>
    </citation>
    <scope>NUCLEOTIDE SEQUENCE</scope>
    <source>
        <strain evidence="13">UB2</strain>
    </source>
</reference>
<dbReference type="FunFam" id="3.90.1150.10:FF:000006">
    <property type="entry name" value="Phosphoserine aminotransferase"/>
    <property type="match status" value="1"/>
</dbReference>
<keyword evidence="6" id="KW-0028">Amino-acid biosynthesis</keyword>
<comment type="pathway">
    <text evidence="2">Amino-acid biosynthesis; L-serine biosynthesis; L-serine from 3-phospho-D-glycerate: step 2/3.</text>
</comment>
<evidence type="ECO:0000313" key="13">
    <source>
        <dbReference type="EMBL" id="SYW80561.1"/>
    </source>
</evidence>
<dbReference type="Pfam" id="PF00266">
    <property type="entry name" value="Aminotran_5"/>
    <property type="match status" value="1"/>
</dbReference>
<dbReference type="InterPro" id="IPR015424">
    <property type="entry name" value="PyrdxlP-dep_Trfase"/>
</dbReference>
<sequence length="442" mass="47909">MNWKQQRPSSPTPLLPSDHLPYHRITDLQEQTINLGAGPSSLPTSVLLEAAQGILDYEGTGMGLVELSHRSKTFQKLMDKTEADLRALLNIPDTHAVLFLQGGGTEQFSATALNLLAAHAVKNPDYFKSNGSKGPPCDYAVTGSWTAKAVKEAARLGATTNVAIDSRKVEGANGKFGSIPPISEWKLSPVESMPAMLYYCDNETVDGVEFPDPGFPIQDLPEEYRKQVPLVADCSSNILSRPIDVAAHAIVFFGAQKNVGPSGTTVAIVRKDLIVDPDQGVPNGGPRIPTTLVYKNMLDNGSLYNTPPMFAIYASGLVFEDLLRNKGGVAGATERSEKKANLIYGLIDNSNGVYLPTVRQASARSRMNVTFRISRAGENKPDEALEEAFVKKCAQENIVQVKGHRSVGGIRTSLYNAVTVEQTQKLADVMTRFMEDVKAGKF</sequence>
<evidence type="ECO:0000256" key="3">
    <source>
        <dbReference type="ARBA" id="ARBA00006904"/>
    </source>
</evidence>
<comment type="catalytic activity">
    <reaction evidence="10">
        <text>4-(phosphooxy)-L-threonine + 2-oxoglutarate = (R)-3-hydroxy-2-oxo-4-phosphooxybutanoate + L-glutamate</text>
        <dbReference type="Rhea" id="RHEA:16573"/>
        <dbReference type="ChEBI" id="CHEBI:16810"/>
        <dbReference type="ChEBI" id="CHEBI:29985"/>
        <dbReference type="ChEBI" id="CHEBI:58452"/>
        <dbReference type="ChEBI" id="CHEBI:58538"/>
        <dbReference type="EC" id="2.6.1.52"/>
    </reaction>
</comment>
<comment type="caution">
    <text evidence="13">The sequence shown here is derived from an EMBL/GenBank/DDBJ whole genome shotgun (WGS) entry which is preliminary data.</text>
</comment>
<evidence type="ECO:0000256" key="10">
    <source>
        <dbReference type="ARBA" id="ARBA00047630"/>
    </source>
</evidence>
<dbReference type="FunFam" id="3.40.640.10:FF:000010">
    <property type="entry name" value="Phosphoserine aminotransferase"/>
    <property type="match status" value="1"/>
</dbReference>
<evidence type="ECO:0000313" key="14">
    <source>
        <dbReference type="Proteomes" id="UP000658997"/>
    </source>
</evidence>
<dbReference type="EC" id="2.6.1.52" evidence="4"/>
<keyword evidence="5 13" id="KW-0032">Aminotransferase</keyword>
<protein>
    <recommendedName>
        <fullName evidence="4">phosphoserine transaminase</fullName>
        <ecNumber evidence="4">2.6.1.52</ecNumber>
    </recommendedName>
</protein>
<comment type="cofactor">
    <cofactor evidence="1">
        <name>pyridoxal 5'-phosphate</name>
        <dbReference type="ChEBI" id="CHEBI:597326"/>
    </cofactor>
</comment>
<dbReference type="InterPro" id="IPR022278">
    <property type="entry name" value="Pser_aminoTfrase"/>
</dbReference>
<evidence type="ECO:0000256" key="1">
    <source>
        <dbReference type="ARBA" id="ARBA00001933"/>
    </source>
</evidence>
<evidence type="ECO:0000256" key="11">
    <source>
        <dbReference type="ARBA" id="ARBA00049007"/>
    </source>
</evidence>
<evidence type="ECO:0000259" key="12">
    <source>
        <dbReference type="Pfam" id="PF00266"/>
    </source>
</evidence>
<dbReference type="GO" id="GO:0005737">
    <property type="term" value="C:cytoplasm"/>
    <property type="evidence" value="ECO:0007669"/>
    <property type="project" value="TreeGrafter"/>
</dbReference>
<comment type="similarity">
    <text evidence="3">Belongs to the class-V pyridoxal-phosphate-dependent aminotransferase family. SerC subfamily.</text>
</comment>
<accession>A0A8H8QQP1</accession>
<keyword evidence="9" id="KW-0718">Serine biosynthesis</keyword>
<dbReference type="InterPro" id="IPR000192">
    <property type="entry name" value="Aminotrans_V_dom"/>
</dbReference>
<feature type="domain" description="Aminotransferase class V" evidence="12">
    <location>
        <begin position="34"/>
        <end position="426"/>
    </location>
</feature>
<dbReference type="GO" id="GO:0004648">
    <property type="term" value="F:O-phospho-L-serine:2-oxoglutarate aminotransferase activity"/>
    <property type="evidence" value="ECO:0007669"/>
    <property type="project" value="UniProtKB-EC"/>
</dbReference>
<keyword evidence="8" id="KW-0663">Pyridoxal phosphate</keyword>
<gene>
    <name evidence="13" type="ORF">UBRO2_03829</name>
</gene>
<evidence type="ECO:0000256" key="5">
    <source>
        <dbReference type="ARBA" id="ARBA00022576"/>
    </source>
</evidence>
<dbReference type="Gene3D" id="3.90.1150.10">
    <property type="entry name" value="Aspartate Aminotransferase, domain 1"/>
    <property type="match status" value="1"/>
</dbReference>
<dbReference type="UniPathway" id="UPA00135">
    <property type="reaction ID" value="UER00197"/>
</dbReference>
<keyword evidence="7 13" id="KW-0808">Transferase</keyword>
<evidence type="ECO:0000256" key="2">
    <source>
        <dbReference type="ARBA" id="ARBA00005099"/>
    </source>
</evidence>
<evidence type="ECO:0000256" key="4">
    <source>
        <dbReference type="ARBA" id="ARBA00013030"/>
    </source>
</evidence>
<evidence type="ECO:0000256" key="9">
    <source>
        <dbReference type="ARBA" id="ARBA00023299"/>
    </source>
</evidence>
<dbReference type="GO" id="GO:0030170">
    <property type="term" value="F:pyridoxal phosphate binding"/>
    <property type="evidence" value="ECO:0007669"/>
    <property type="project" value="TreeGrafter"/>
</dbReference>
<dbReference type="SUPFAM" id="SSF53383">
    <property type="entry name" value="PLP-dependent transferases"/>
    <property type="match status" value="1"/>
</dbReference>
<dbReference type="InterPro" id="IPR015421">
    <property type="entry name" value="PyrdxlP-dep_Trfase_major"/>
</dbReference>
<dbReference type="HAMAP" id="MF_00160">
    <property type="entry name" value="SerC_aminotrans_5"/>
    <property type="match status" value="1"/>
</dbReference>
<dbReference type="InterPro" id="IPR015422">
    <property type="entry name" value="PyrdxlP-dep_Trfase_small"/>
</dbReference>
<dbReference type="Gene3D" id="3.40.640.10">
    <property type="entry name" value="Type I PLP-dependent aspartate aminotransferase-like (Major domain)"/>
    <property type="match status" value="1"/>
</dbReference>
<evidence type="ECO:0000256" key="6">
    <source>
        <dbReference type="ARBA" id="ARBA00022605"/>
    </source>
</evidence>
<evidence type="ECO:0000256" key="7">
    <source>
        <dbReference type="ARBA" id="ARBA00022679"/>
    </source>
</evidence>
<proteinExistence type="inferred from homology"/>
<dbReference type="NCBIfam" id="NF003764">
    <property type="entry name" value="PRK05355.1"/>
    <property type="match status" value="1"/>
</dbReference>
<comment type="catalytic activity">
    <reaction evidence="11">
        <text>O-phospho-L-serine + 2-oxoglutarate = 3-phosphooxypyruvate + L-glutamate</text>
        <dbReference type="Rhea" id="RHEA:14329"/>
        <dbReference type="ChEBI" id="CHEBI:16810"/>
        <dbReference type="ChEBI" id="CHEBI:18110"/>
        <dbReference type="ChEBI" id="CHEBI:29985"/>
        <dbReference type="ChEBI" id="CHEBI:57524"/>
        <dbReference type="EC" id="2.6.1.52"/>
    </reaction>
</comment>
<dbReference type="Proteomes" id="UP000658997">
    <property type="component" value="Unassembled WGS sequence"/>
</dbReference>
<dbReference type="EMBL" id="ULHB01000078">
    <property type="protein sequence ID" value="SYW80561.1"/>
    <property type="molecule type" value="Genomic_DNA"/>
</dbReference>
<evidence type="ECO:0000256" key="8">
    <source>
        <dbReference type="ARBA" id="ARBA00022898"/>
    </source>
</evidence>